<dbReference type="GO" id="GO:0008270">
    <property type="term" value="F:zinc ion binding"/>
    <property type="evidence" value="ECO:0007669"/>
    <property type="project" value="InterPro"/>
</dbReference>
<dbReference type="PANTHER" id="PTHR48106">
    <property type="entry name" value="QUINONE OXIDOREDUCTASE PIG3-RELATED"/>
    <property type="match status" value="1"/>
</dbReference>
<dbReference type="InterPro" id="IPR036291">
    <property type="entry name" value="NAD(P)-bd_dom_sf"/>
</dbReference>
<dbReference type="PANTHER" id="PTHR48106:SF13">
    <property type="entry name" value="QUINONE OXIDOREDUCTASE-RELATED"/>
    <property type="match status" value="1"/>
</dbReference>
<evidence type="ECO:0000256" key="2">
    <source>
        <dbReference type="ARBA" id="ARBA00023002"/>
    </source>
</evidence>
<dbReference type="OrthoDB" id="9805883at2"/>
<name>A0A176Y7W8_9BRAD</name>
<proteinExistence type="predicted"/>
<comment type="caution">
    <text evidence="4">The sequence shown here is derived from an EMBL/GenBank/DDBJ whole genome shotgun (WGS) entry which is preliminary data.</text>
</comment>
<keyword evidence="5" id="KW-1185">Reference proteome</keyword>
<dbReference type="GO" id="GO:0003960">
    <property type="term" value="F:quinone reductase (NADPH) activity"/>
    <property type="evidence" value="ECO:0007669"/>
    <property type="project" value="InterPro"/>
</dbReference>
<evidence type="ECO:0000259" key="3">
    <source>
        <dbReference type="SMART" id="SM00829"/>
    </source>
</evidence>
<dbReference type="InterPro" id="IPR002364">
    <property type="entry name" value="Quin_OxRdtase/zeta-crystal_CS"/>
</dbReference>
<dbReference type="SUPFAM" id="SSF51735">
    <property type="entry name" value="NAD(P)-binding Rossmann-fold domains"/>
    <property type="match status" value="1"/>
</dbReference>
<dbReference type="GO" id="GO:0005829">
    <property type="term" value="C:cytosol"/>
    <property type="evidence" value="ECO:0007669"/>
    <property type="project" value="TreeGrafter"/>
</dbReference>
<dbReference type="EMBL" id="LUUB01000118">
    <property type="protein sequence ID" value="OAE99688.1"/>
    <property type="molecule type" value="Genomic_DNA"/>
</dbReference>
<dbReference type="SMART" id="SM00829">
    <property type="entry name" value="PKS_ER"/>
    <property type="match status" value="1"/>
</dbReference>
<dbReference type="CDD" id="cd05286">
    <property type="entry name" value="QOR2"/>
    <property type="match status" value="1"/>
</dbReference>
<dbReference type="InterPro" id="IPR020843">
    <property type="entry name" value="ER"/>
</dbReference>
<keyword evidence="1" id="KW-0521">NADP</keyword>
<dbReference type="SUPFAM" id="SSF50129">
    <property type="entry name" value="GroES-like"/>
    <property type="match status" value="1"/>
</dbReference>
<dbReference type="AlphaFoldDB" id="A0A176Y7W8"/>
<dbReference type="PROSITE" id="PS01162">
    <property type="entry name" value="QOR_ZETA_CRYSTAL"/>
    <property type="match status" value="1"/>
</dbReference>
<protein>
    <submittedName>
        <fullName evidence="4">Quinone oxidoreductase</fullName>
    </submittedName>
</protein>
<sequence>MGTKAKAIRIAAQGGPDVLKLETVELAAPGKGEVLMRQTAIGLNFIDVYFRDGSYSLDLPAGLGAEAAGVVEAVGEGVTEFGVGDRVAHGGSAPGAYATHRLMPAARLVPVPQSVSDEAAAAVLMKGMTAEYLLNRCVSVKPGQQVLFYAASGGVGLIAGQWGKHLGARMIGVTSGGDKAALALSHGYDAVIDRKTERIPERVKALTAGKGVAVAFDSVGKDSFEDTLASLAPRGFFVTFGATTGAPPPLEAALLQKNGSLYYTRPTLATYIAARDDLVASAAAVFDLVGKGVIKPMIGRRYALSEAAMAHRDLEAGSTRGSSLLMP</sequence>
<feature type="domain" description="Enoyl reductase (ER)" evidence="3">
    <location>
        <begin position="14"/>
        <end position="325"/>
    </location>
</feature>
<dbReference type="Gene3D" id="3.40.50.720">
    <property type="entry name" value="NAD(P)-binding Rossmann-like Domain"/>
    <property type="match status" value="1"/>
</dbReference>
<dbReference type="Gene3D" id="3.90.180.10">
    <property type="entry name" value="Medium-chain alcohol dehydrogenases, catalytic domain"/>
    <property type="match status" value="1"/>
</dbReference>
<evidence type="ECO:0000256" key="1">
    <source>
        <dbReference type="ARBA" id="ARBA00022857"/>
    </source>
</evidence>
<accession>A0A176Y7W8</accession>
<organism evidence="4 5">
    <name type="scientific">Bradyrhizobium centrolobii</name>
    <dbReference type="NCBI Taxonomy" id="1505087"/>
    <lineage>
        <taxon>Bacteria</taxon>
        <taxon>Pseudomonadati</taxon>
        <taxon>Pseudomonadota</taxon>
        <taxon>Alphaproteobacteria</taxon>
        <taxon>Hyphomicrobiales</taxon>
        <taxon>Nitrobacteraceae</taxon>
        <taxon>Bradyrhizobium</taxon>
    </lineage>
</organism>
<dbReference type="InterPro" id="IPR047618">
    <property type="entry name" value="QOR-like"/>
</dbReference>
<dbReference type="InterPro" id="IPR011032">
    <property type="entry name" value="GroES-like_sf"/>
</dbReference>
<dbReference type="Pfam" id="PF08240">
    <property type="entry name" value="ADH_N"/>
    <property type="match status" value="1"/>
</dbReference>
<keyword evidence="2" id="KW-0560">Oxidoreductase</keyword>
<dbReference type="GO" id="GO:0070402">
    <property type="term" value="F:NADPH binding"/>
    <property type="evidence" value="ECO:0007669"/>
    <property type="project" value="TreeGrafter"/>
</dbReference>
<dbReference type="InterPro" id="IPR013149">
    <property type="entry name" value="ADH-like_C"/>
</dbReference>
<evidence type="ECO:0000313" key="4">
    <source>
        <dbReference type="EMBL" id="OAE99688.1"/>
    </source>
</evidence>
<reference evidence="4 5" key="1">
    <citation type="submission" date="2016-03" db="EMBL/GenBank/DDBJ databases">
        <title>Draft Genome Sequence of the Strain BR 10245 (Bradyrhizobium sp.) isolated from nodules of Centrolobium paraense.</title>
        <authorList>
            <person name="Simoes-Araujo J.L.Sr."/>
            <person name="Barauna A.C."/>
            <person name="Silva K."/>
            <person name="Zilli J.E."/>
        </authorList>
    </citation>
    <scope>NUCLEOTIDE SEQUENCE [LARGE SCALE GENOMIC DNA]</scope>
    <source>
        <strain evidence="4 5">BR 10245</strain>
    </source>
</reference>
<dbReference type="InterPro" id="IPR013154">
    <property type="entry name" value="ADH-like_N"/>
</dbReference>
<dbReference type="Proteomes" id="UP000076959">
    <property type="component" value="Unassembled WGS sequence"/>
</dbReference>
<dbReference type="STRING" id="1505087.AYJ54_32940"/>
<dbReference type="GO" id="GO:0035925">
    <property type="term" value="F:mRNA 3'-UTR AU-rich region binding"/>
    <property type="evidence" value="ECO:0007669"/>
    <property type="project" value="TreeGrafter"/>
</dbReference>
<evidence type="ECO:0000313" key="5">
    <source>
        <dbReference type="Proteomes" id="UP000076959"/>
    </source>
</evidence>
<dbReference type="RefSeq" id="WP_063708332.1">
    <property type="nucleotide sequence ID" value="NZ_LUUB01000118.1"/>
</dbReference>
<dbReference type="Pfam" id="PF00107">
    <property type="entry name" value="ADH_zinc_N"/>
    <property type="match status" value="1"/>
</dbReference>
<gene>
    <name evidence="4" type="ORF">AYJ54_32940</name>
</gene>